<dbReference type="AlphaFoldDB" id="A0A9P7RLU9"/>
<dbReference type="EMBL" id="CM032191">
    <property type="protein sequence ID" value="KAG7085540.1"/>
    <property type="molecule type" value="Genomic_DNA"/>
</dbReference>
<dbReference type="GeneID" id="66072174"/>
<gene>
    <name evidence="1" type="ORF">E1B28_003098</name>
</gene>
<organism evidence="1 2">
    <name type="scientific">Marasmius oreades</name>
    <name type="common">fairy-ring Marasmius</name>
    <dbReference type="NCBI Taxonomy" id="181124"/>
    <lineage>
        <taxon>Eukaryota</taxon>
        <taxon>Fungi</taxon>
        <taxon>Dikarya</taxon>
        <taxon>Basidiomycota</taxon>
        <taxon>Agaricomycotina</taxon>
        <taxon>Agaricomycetes</taxon>
        <taxon>Agaricomycetidae</taxon>
        <taxon>Agaricales</taxon>
        <taxon>Marasmiineae</taxon>
        <taxon>Marasmiaceae</taxon>
        <taxon>Marasmius</taxon>
    </lineage>
</organism>
<dbReference type="KEGG" id="more:E1B28_003098"/>
<evidence type="ECO:0000313" key="1">
    <source>
        <dbReference type="EMBL" id="KAG7085540.1"/>
    </source>
</evidence>
<dbReference type="Proteomes" id="UP001049176">
    <property type="component" value="Chromosome 11"/>
</dbReference>
<accession>A0A9P7RLU9</accession>
<reference evidence="1" key="1">
    <citation type="journal article" date="2021" name="Genome Biol. Evol.">
        <title>The assembled and annotated genome of the fairy-ring fungus Marasmius oreades.</title>
        <authorList>
            <person name="Hiltunen M."/>
            <person name="Ament-Velasquez S.L."/>
            <person name="Johannesson H."/>
        </authorList>
    </citation>
    <scope>NUCLEOTIDE SEQUENCE</scope>
    <source>
        <strain evidence="1">03SP1</strain>
    </source>
</reference>
<sequence>MENITDLVDAKLGFAGFMDPSEAHAMFFGSDEEATSLLKFQNSVEIRFDIESAPGCLMTGSSKPFLNWTPDTDREKRV</sequence>
<comment type="caution">
    <text evidence="1">The sequence shown here is derived from an EMBL/GenBank/DDBJ whole genome shotgun (WGS) entry which is preliminary data.</text>
</comment>
<evidence type="ECO:0000313" key="2">
    <source>
        <dbReference type="Proteomes" id="UP001049176"/>
    </source>
</evidence>
<name>A0A9P7RLU9_9AGAR</name>
<keyword evidence="2" id="KW-1185">Reference proteome</keyword>
<protein>
    <submittedName>
        <fullName evidence="1">Uncharacterized protein</fullName>
    </submittedName>
</protein>
<dbReference type="RefSeq" id="XP_043002011.1">
    <property type="nucleotide sequence ID" value="XM_043160056.1"/>
</dbReference>
<proteinExistence type="predicted"/>